<dbReference type="AlphaFoldDB" id="A0A921RI48"/>
<gene>
    <name evidence="1" type="ORF">BDA96_03G432700</name>
</gene>
<organism evidence="1 2">
    <name type="scientific">Sorghum bicolor</name>
    <name type="common">Sorghum</name>
    <name type="synonym">Sorghum vulgare</name>
    <dbReference type="NCBI Taxonomy" id="4558"/>
    <lineage>
        <taxon>Eukaryota</taxon>
        <taxon>Viridiplantae</taxon>
        <taxon>Streptophyta</taxon>
        <taxon>Embryophyta</taxon>
        <taxon>Tracheophyta</taxon>
        <taxon>Spermatophyta</taxon>
        <taxon>Magnoliopsida</taxon>
        <taxon>Liliopsida</taxon>
        <taxon>Poales</taxon>
        <taxon>Poaceae</taxon>
        <taxon>PACMAD clade</taxon>
        <taxon>Panicoideae</taxon>
        <taxon>Andropogonodae</taxon>
        <taxon>Andropogoneae</taxon>
        <taxon>Sorghinae</taxon>
        <taxon>Sorghum</taxon>
    </lineage>
</organism>
<reference evidence="1" key="1">
    <citation type="journal article" date="2019" name="BMC Genomics">
        <title>A new reference genome for Sorghum bicolor reveals high levels of sequence similarity between sweet and grain genotypes: implications for the genetics of sugar metabolism.</title>
        <authorList>
            <person name="Cooper E.A."/>
            <person name="Brenton Z.W."/>
            <person name="Flinn B.S."/>
            <person name="Jenkins J."/>
            <person name="Shu S."/>
            <person name="Flowers D."/>
            <person name="Luo F."/>
            <person name="Wang Y."/>
            <person name="Xia P."/>
            <person name="Barry K."/>
            <person name="Daum C."/>
            <person name="Lipzen A."/>
            <person name="Yoshinaga Y."/>
            <person name="Schmutz J."/>
            <person name="Saski C."/>
            <person name="Vermerris W."/>
            <person name="Kresovich S."/>
        </authorList>
    </citation>
    <scope>NUCLEOTIDE SEQUENCE</scope>
</reference>
<accession>A0A921RI48</accession>
<evidence type="ECO:0000313" key="2">
    <source>
        <dbReference type="Proteomes" id="UP000807115"/>
    </source>
</evidence>
<comment type="caution">
    <text evidence="1">The sequence shown here is derived from an EMBL/GenBank/DDBJ whole genome shotgun (WGS) entry which is preliminary data.</text>
</comment>
<sequence>MCSDPQPKVPRSLEQNPGETIILAMHGIGMPPDRSGFITGGGSSLHARRQWQIVRVRVRLGGSDGPRSG</sequence>
<protein>
    <submittedName>
        <fullName evidence="1">Uncharacterized protein</fullName>
    </submittedName>
</protein>
<dbReference type="Proteomes" id="UP000807115">
    <property type="component" value="Chromosome 3"/>
</dbReference>
<proteinExistence type="predicted"/>
<reference evidence="1" key="2">
    <citation type="submission" date="2020-10" db="EMBL/GenBank/DDBJ databases">
        <authorList>
            <person name="Cooper E.A."/>
            <person name="Brenton Z.W."/>
            <person name="Flinn B.S."/>
            <person name="Jenkins J."/>
            <person name="Shu S."/>
            <person name="Flowers D."/>
            <person name="Luo F."/>
            <person name="Wang Y."/>
            <person name="Xia P."/>
            <person name="Barry K."/>
            <person name="Daum C."/>
            <person name="Lipzen A."/>
            <person name="Yoshinaga Y."/>
            <person name="Schmutz J."/>
            <person name="Saski C."/>
            <person name="Vermerris W."/>
            <person name="Kresovich S."/>
        </authorList>
    </citation>
    <scope>NUCLEOTIDE SEQUENCE</scope>
</reference>
<evidence type="ECO:0000313" key="1">
    <source>
        <dbReference type="EMBL" id="KAG0540713.1"/>
    </source>
</evidence>
<name>A0A921RI48_SORBI</name>
<dbReference type="EMBL" id="CM027682">
    <property type="protein sequence ID" value="KAG0540713.1"/>
    <property type="molecule type" value="Genomic_DNA"/>
</dbReference>